<dbReference type="GO" id="GO:0009432">
    <property type="term" value="P:SOS response"/>
    <property type="evidence" value="ECO:0007669"/>
    <property type="project" value="TreeGrafter"/>
</dbReference>
<dbReference type="InterPro" id="IPR017961">
    <property type="entry name" value="DNA_pol_Y-fam_little_finger"/>
</dbReference>
<dbReference type="GO" id="GO:0003684">
    <property type="term" value="F:damaged DNA binding"/>
    <property type="evidence" value="ECO:0007669"/>
    <property type="project" value="InterPro"/>
</dbReference>
<protein>
    <recommendedName>
        <fullName evidence="2">UmuC domain-containing protein</fullName>
    </recommendedName>
</protein>
<dbReference type="EMBL" id="MFZT01000024">
    <property type="protein sequence ID" value="OGK31274.1"/>
    <property type="molecule type" value="Genomic_DNA"/>
</dbReference>
<dbReference type="CDD" id="cd03586">
    <property type="entry name" value="PolY_Pol_IV_kappa"/>
    <property type="match status" value="1"/>
</dbReference>
<dbReference type="PANTHER" id="PTHR11076:SF34">
    <property type="entry name" value="PROTEIN UMUC"/>
    <property type="match status" value="1"/>
</dbReference>
<dbReference type="InterPro" id="IPR022880">
    <property type="entry name" value="DNApol_IV"/>
</dbReference>
<evidence type="ECO:0000256" key="1">
    <source>
        <dbReference type="ARBA" id="ARBA00010945"/>
    </source>
</evidence>
<evidence type="ECO:0000259" key="2">
    <source>
        <dbReference type="PROSITE" id="PS50173"/>
    </source>
</evidence>
<comment type="caution">
    <text evidence="3">The sequence shown here is derived from an EMBL/GenBank/DDBJ whole genome shotgun (WGS) entry which is preliminary data.</text>
</comment>
<organism evidence="3 4">
    <name type="scientific">Candidatus Roizmanbacteria bacterium RIFCSPHIGHO2_02_FULL_43_11</name>
    <dbReference type="NCBI Taxonomy" id="1802043"/>
    <lineage>
        <taxon>Bacteria</taxon>
        <taxon>Candidatus Roizmaniibacteriota</taxon>
    </lineage>
</organism>
<dbReference type="SUPFAM" id="SSF100879">
    <property type="entry name" value="Lesion bypass DNA polymerase (Y-family), little finger domain"/>
    <property type="match status" value="1"/>
</dbReference>
<gene>
    <name evidence="3" type="ORF">A3D08_01850</name>
</gene>
<reference evidence="3 4" key="1">
    <citation type="journal article" date="2016" name="Nat. Commun.">
        <title>Thousands of microbial genomes shed light on interconnected biogeochemical processes in an aquifer system.</title>
        <authorList>
            <person name="Anantharaman K."/>
            <person name="Brown C.T."/>
            <person name="Hug L.A."/>
            <person name="Sharon I."/>
            <person name="Castelle C.J."/>
            <person name="Probst A.J."/>
            <person name="Thomas B.C."/>
            <person name="Singh A."/>
            <person name="Wilkins M.J."/>
            <person name="Karaoz U."/>
            <person name="Brodie E.L."/>
            <person name="Williams K.H."/>
            <person name="Hubbard S.S."/>
            <person name="Banfield J.F."/>
        </authorList>
    </citation>
    <scope>NUCLEOTIDE SEQUENCE [LARGE SCALE GENOMIC DNA]</scope>
</reference>
<dbReference type="Pfam" id="PF11799">
    <property type="entry name" value="IMS_C"/>
    <property type="match status" value="1"/>
</dbReference>
<dbReference type="GO" id="GO:0005829">
    <property type="term" value="C:cytosol"/>
    <property type="evidence" value="ECO:0007669"/>
    <property type="project" value="TreeGrafter"/>
</dbReference>
<feature type="domain" description="UmuC" evidence="2">
    <location>
        <begin position="7"/>
        <end position="186"/>
    </location>
</feature>
<comment type="similarity">
    <text evidence="1">Belongs to the DNA polymerase type-Y family.</text>
</comment>
<dbReference type="Gene3D" id="3.30.70.270">
    <property type="match status" value="1"/>
</dbReference>
<dbReference type="PROSITE" id="PS50173">
    <property type="entry name" value="UMUC"/>
    <property type="match status" value="1"/>
</dbReference>
<accession>A0A1F7HJS4</accession>
<dbReference type="Gene3D" id="1.10.150.20">
    <property type="entry name" value="5' to 3' exonuclease, C-terminal subdomain"/>
    <property type="match status" value="1"/>
</dbReference>
<sequence length="400" mass="45344">MGSTKTLLHIDGDAFFASVYQATHAEARGRPVVIGYERGIATAFSYEAKAYGVKRGMLISQVKRLCPGCIIASSDYRIYQLFSNRIADIVSSYSPYVERYSIDEVFADMTGLDHMHQESYEGLGRRIKQEIETALGITVSVGIGSTKTIAKIASSFYKPSGFLMLTSQNVSEYRTQICVQDIWGIGPRLAVRLKALGIYTAEDFVQTSKIILISHFPKPVIQTWYELQGVAQFGLSIGPKTEYQSIQKTRTLTPPTTNPQLLLSRIFHHIESAFSKARKLGYQVEGLSLLLKTQSFHYYTIEVPLPQPVEYPYLIRSLVKNAFTSLYKPGELYRTTGCTLYHLHKASLVQEQLFDHEKILKARLRAIYPLYEKKQIRFGSDLFETHRDSSKKLFKLGQIM</sequence>
<dbReference type="Proteomes" id="UP000178098">
    <property type="component" value="Unassembled WGS sequence"/>
</dbReference>
<evidence type="ECO:0000313" key="4">
    <source>
        <dbReference type="Proteomes" id="UP000178098"/>
    </source>
</evidence>
<proteinExistence type="inferred from homology"/>
<dbReference type="PANTHER" id="PTHR11076">
    <property type="entry name" value="DNA REPAIR POLYMERASE UMUC / TRANSFERASE FAMILY MEMBER"/>
    <property type="match status" value="1"/>
</dbReference>
<dbReference type="GO" id="GO:0003887">
    <property type="term" value="F:DNA-directed DNA polymerase activity"/>
    <property type="evidence" value="ECO:0007669"/>
    <property type="project" value="InterPro"/>
</dbReference>
<dbReference type="GO" id="GO:0006281">
    <property type="term" value="P:DNA repair"/>
    <property type="evidence" value="ECO:0007669"/>
    <property type="project" value="InterPro"/>
</dbReference>
<evidence type="ECO:0000313" key="3">
    <source>
        <dbReference type="EMBL" id="OGK31274.1"/>
    </source>
</evidence>
<dbReference type="SUPFAM" id="SSF56672">
    <property type="entry name" value="DNA/RNA polymerases"/>
    <property type="match status" value="1"/>
</dbReference>
<dbReference type="Gene3D" id="3.30.1490.100">
    <property type="entry name" value="DNA polymerase, Y-family, little finger domain"/>
    <property type="match status" value="1"/>
</dbReference>
<dbReference type="Gene3D" id="3.40.1170.60">
    <property type="match status" value="1"/>
</dbReference>
<dbReference type="InterPro" id="IPR043128">
    <property type="entry name" value="Rev_trsase/Diguanyl_cyclase"/>
</dbReference>
<name>A0A1F7HJS4_9BACT</name>
<dbReference type="InterPro" id="IPR043502">
    <property type="entry name" value="DNA/RNA_pol_sf"/>
</dbReference>
<dbReference type="GO" id="GO:0042276">
    <property type="term" value="P:error-prone translesion synthesis"/>
    <property type="evidence" value="ECO:0007669"/>
    <property type="project" value="TreeGrafter"/>
</dbReference>
<dbReference type="InterPro" id="IPR001126">
    <property type="entry name" value="UmuC"/>
</dbReference>
<dbReference type="InterPro" id="IPR050116">
    <property type="entry name" value="DNA_polymerase-Y"/>
</dbReference>
<dbReference type="Pfam" id="PF00817">
    <property type="entry name" value="IMS"/>
    <property type="match status" value="1"/>
</dbReference>
<dbReference type="InterPro" id="IPR036775">
    <property type="entry name" value="DNA_pol_Y-fam_lit_finger_sf"/>
</dbReference>
<dbReference type="AlphaFoldDB" id="A0A1F7HJS4"/>